<dbReference type="EMBL" id="SIRS01000001">
    <property type="protein sequence ID" value="TBN19082.1"/>
    <property type="molecule type" value="Genomic_DNA"/>
</dbReference>
<dbReference type="AlphaFoldDB" id="A0A4Q9FXX1"/>
<reference evidence="1 2" key="1">
    <citation type="journal article" date="2015" name="Int. J. Syst. Evol. Microbiol.">
        <title>Hyunsoonleella pacifica sp. nov., isolated from seawater of South Pacific Gyre.</title>
        <authorList>
            <person name="Gao X."/>
            <person name="Zhang Z."/>
            <person name="Dai X."/>
            <person name="Zhang X.H."/>
        </authorList>
    </citation>
    <scope>NUCLEOTIDE SEQUENCE [LARGE SCALE GENOMIC DNA]</scope>
    <source>
        <strain evidence="1 2">SW033</strain>
    </source>
</reference>
<protein>
    <submittedName>
        <fullName evidence="1">Uncharacterized protein</fullName>
    </submittedName>
</protein>
<proteinExistence type="predicted"/>
<name>A0A4Q9FXX1_9FLAO</name>
<gene>
    <name evidence="1" type="ORF">EYD46_03180</name>
</gene>
<organism evidence="1 2">
    <name type="scientific">Hyunsoonleella pacifica</name>
    <dbReference type="NCBI Taxonomy" id="1080224"/>
    <lineage>
        <taxon>Bacteria</taxon>
        <taxon>Pseudomonadati</taxon>
        <taxon>Bacteroidota</taxon>
        <taxon>Flavobacteriia</taxon>
        <taxon>Flavobacteriales</taxon>
        <taxon>Flavobacteriaceae</taxon>
    </lineage>
</organism>
<evidence type="ECO:0000313" key="2">
    <source>
        <dbReference type="Proteomes" id="UP000292372"/>
    </source>
</evidence>
<dbReference type="RefSeq" id="WP_130935596.1">
    <property type="nucleotide sequence ID" value="NZ_BMEE01000001.1"/>
</dbReference>
<dbReference type="PROSITE" id="PS51257">
    <property type="entry name" value="PROKAR_LIPOPROTEIN"/>
    <property type="match status" value="1"/>
</dbReference>
<evidence type="ECO:0000313" key="1">
    <source>
        <dbReference type="EMBL" id="TBN19082.1"/>
    </source>
</evidence>
<accession>A0A4Q9FXX1</accession>
<comment type="caution">
    <text evidence="1">The sequence shown here is derived from an EMBL/GenBank/DDBJ whole genome shotgun (WGS) entry which is preliminary data.</text>
</comment>
<sequence length="322" mass="37424">MKRIIILLIITVGLYSCSDKKRKTFNEYGGIILYVKLLENNTDFKEKLKKRLSYYSKLKLSEYSISEKNNELKITLAFFLDENKLNNLIFSKGQFTITKGDSIFFNSNSIEKINTDFNMIGQRGIKVKFKEQYKQKLENFTINNLNQNVNVLIDTTTIMSPRIGDTISNGNLSILVLKTKNFDSDIVNSVMNNPYNESVKTDKIEKRLFLKSNEKLVEVSQDINIVYGEIKKLVNKNKSHLFSDLKSLNQNEQFSIKKEINTLLENDLSGYLAVSNYKEIKDLKQSFLNLKKVLEKYDSDNELINMIKSINELTEFEIFEIK</sequence>
<dbReference type="Gene3D" id="3.30.1360.200">
    <property type="match status" value="1"/>
</dbReference>
<dbReference type="Proteomes" id="UP000292372">
    <property type="component" value="Unassembled WGS sequence"/>
</dbReference>
<keyword evidence="2" id="KW-1185">Reference proteome</keyword>